<organism evidence="2 3">
    <name type="scientific">Colletotrichum sojae</name>
    <dbReference type="NCBI Taxonomy" id="2175907"/>
    <lineage>
        <taxon>Eukaryota</taxon>
        <taxon>Fungi</taxon>
        <taxon>Dikarya</taxon>
        <taxon>Ascomycota</taxon>
        <taxon>Pezizomycotina</taxon>
        <taxon>Sordariomycetes</taxon>
        <taxon>Hypocreomycetidae</taxon>
        <taxon>Glomerellales</taxon>
        <taxon>Glomerellaceae</taxon>
        <taxon>Colletotrichum</taxon>
        <taxon>Colletotrichum orchidearum species complex</taxon>
    </lineage>
</organism>
<dbReference type="Proteomes" id="UP000652219">
    <property type="component" value="Unassembled WGS sequence"/>
</dbReference>
<protein>
    <submittedName>
        <fullName evidence="2">Uncharacterized protein</fullName>
    </submittedName>
</protein>
<feature type="region of interest" description="Disordered" evidence="1">
    <location>
        <begin position="1"/>
        <end position="21"/>
    </location>
</feature>
<sequence>MQGKQWVARGKTKEGQTSSDWLNWGRRAAGTQGTCLDMEGRCGRGGGKQILPYRGGQLPFMPRAAPNLPPSPPATPLRELASLDAKLRRYRHEAAAATTITAGVVSVLESRDAD</sequence>
<accession>A0A8H6J4C7</accession>
<reference evidence="2 3" key="1">
    <citation type="journal article" date="2020" name="Phytopathology">
        <title>Genome Sequence Resources of Colletotrichum truncatum, C. plurivorum, C. musicola, and C. sojae: Four Species Pathogenic to Soybean (Glycine max).</title>
        <authorList>
            <person name="Rogerio F."/>
            <person name="Boufleur T.R."/>
            <person name="Ciampi-Guillardi M."/>
            <person name="Sukno S.A."/>
            <person name="Thon M.R."/>
            <person name="Massola Junior N.S."/>
            <person name="Baroncelli R."/>
        </authorList>
    </citation>
    <scope>NUCLEOTIDE SEQUENCE [LARGE SCALE GENOMIC DNA]</scope>
    <source>
        <strain evidence="2 3">LFN0009</strain>
    </source>
</reference>
<dbReference type="EMBL" id="WIGN01000174">
    <property type="protein sequence ID" value="KAF6805776.1"/>
    <property type="molecule type" value="Genomic_DNA"/>
</dbReference>
<dbReference type="AlphaFoldDB" id="A0A8H6J4C7"/>
<evidence type="ECO:0000313" key="2">
    <source>
        <dbReference type="EMBL" id="KAF6805776.1"/>
    </source>
</evidence>
<evidence type="ECO:0000256" key="1">
    <source>
        <dbReference type="SAM" id="MobiDB-lite"/>
    </source>
</evidence>
<keyword evidence="3" id="KW-1185">Reference proteome</keyword>
<name>A0A8H6J4C7_9PEZI</name>
<evidence type="ECO:0000313" key="3">
    <source>
        <dbReference type="Proteomes" id="UP000652219"/>
    </source>
</evidence>
<gene>
    <name evidence="2" type="ORF">CSOJ01_09274</name>
</gene>
<comment type="caution">
    <text evidence="2">The sequence shown here is derived from an EMBL/GenBank/DDBJ whole genome shotgun (WGS) entry which is preliminary data.</text>
</comment>
<proteinExistence type="predicted"/>